<feature type="transmembrane region" description="Helical" evidence="4">
    <location>
        <begin position="5"/>
        <end position="23"/>
    </location>
</feature>
<dbReference type="Pfam" id="PF03133">
    <property type="entry name" value="TTL"/>
    <property type="match status" value="1"/>
</dbReference>
<name>A0A812M1R4_9DINO</name>
<dbReference type="PANTHER" id="PTHR12241">
    <property type="entry name" value="TUBULIN POLYGLUTAMYLASE"/>
    <property type="match status" value="1"/>
</dbReference>
<dbReference type="EMBL" id="CAJNDS010001136">
    <property type="protein sequence ID" value="CAE7249258.1"/>
    <property type="molecule type" value="Genomic_DNA"/>
</dbReference>
<evidence type="ECO:0000256" key="4">
    <source>
        <dbReference type="SAM" id="Phobius"/>
    </source>
</evidence>
<dbReference type="InterPro" id="IPR004344">
    <property type="entry name" value="TTL/TTLL_fam"/>
</dbReference>
<reference evidence="5" key="1">
    <citation type="submission" date="2021-02" db="EMBL/GenBank/DDBJ databases">
        <authorList>
            <person name="Dougan E. K."/>
            <person name="Rhodes N."/>
            <person name="Thang M."/>
            <person name="Chan C."/>
        </authorList>
    </citation>
    <scope>NUCLEOTIDE SEQUENCE</scope>
</reference>
<keyword evidence="1" id="KW-0436">Ligase</keyword>
<gene>
    <name evidence="5" type="ORF">SNAT2548_LOCUS12134</name>
</gene>
<keyword evidence="4" id="KW-1133">Transmembrane helix</keyword>
<dbReference type="Proteomes" id="UP000604046">
    <property type="component" value="Unassembled WGS sequence"/>
</dbReference>
<accession>A0A812M1R4</accession>
<dbReference type="Gene3D" id="3.30.470.20">
    <property type="entry name" value="ATP-grasp fold, B domain"/>
    <property type="match status" value="1"/>
</dbReference>
<evidence type="ECO:0000313" key="6">
    <source>
        <dbReference type="Proteomes" id="UP000604046"/>
    </source>
</evidence>
<dbReference type="GO" id="GO:0000226">
    <property type="term" value="P:microtubule cytoskeleton organization"/>
    <property type="evidence" value="ECO:0007669"/>
    <property type="project" value="TreeGrafter"/>
</dbReference>
<keyword evidence="6" id="KW-1185">Reference proteome</keyword>
<evidence type="ECO:0000256" key="3">
    <source>
        <dbReference type="ARBA" id="ARBA00022840"/>
    </source>
</evidence>
<comment type="caution">
    <text evidence="5">The sequence shown here is derived from an EMBL/GenBank/DDBJ whole genome shotgun (WGS) entry which is preliminary data.</text>
</comment>
<evidence type="ECO:0000256" key="1">
    <source>
        <dbReference type="ARBA" id="ARBA00022598"/>
    </source>
</evidence>
<dbReference type="AlphaFoldDB" id="A0A812M1R4"/>
<sequence>MAAEALLRVFVLGSGFWFFTAIWSPPLPPPLPAACTRTSGPPLRVTLSHCVEEPFLYEAVCKAGFSPHFTWDTDFRSCGAATDLAIVCGTNEVQPRLRDCAPKGLYEGSRKVTYNPRFDILAAKSGLCQAQNNASRALGVDFAFAPPCFTADGPTGILEADVHRRALLAAGNSSMWVAKKDSMGNGHGIYFLTAEELKGIEQLKVPVMQRAVTKVPTYQDRKLEIRSFLAVTSMDPPRIYVCNKGLYKTAGQPLVPEAAVRAMPMENRSSILVANVHTEDESKYFGQVDELKEEFQRQGLDVETVEKQIAEKITRAFLSVANQTTCEGSTQSCEGHVAFGITDSLVDMENKEPYLLELMLAQQDWVFRGSWYSYPVHRPHADAVARRSLTPLTSVALASLQPDVPSVDQSRYPPGMLSPAATQLLEDPRTHAPVQAMIKEAHASASNQCTCLICQQPKLFMKFFPRGHASSSFAHPWSAYYEIFRAEQTSSFQIAERTLPKEA</sequence>
<keyword evidence="3" id="KW-0067">ATP-binding</keyword>
<dbReference type="GO" id="GO:0070740">
    <property type="term" value="F:tubulin-glutamic acid ligase activity"/>
    <property type="evidence" value="ECO:0007669"/>
    <property type="project" value="TreeGrafter"/>
</dbReference>
<keyword evidence="4" id="KW-0812">Transmembrane</keyword>
<organism evidence="5 6">
    <name type="scientific">Symbiodinium natans</name>
    <dbReference type="NCBI Taxonomy" id="878477"/>
    <lineage>
        <taxon>Eukaryota</taxon>
        <taxon>Sar</taxon>
        <taxon>Alveolata</taxon>
        <taxon>Dinophyceae</taxon>
        <taxon>Suessiales</taxon>
        <taxon>Symbiodiniaceae</taxon>
        <taxon>Symbiodinium</taxon>
    </lineage>
</organism>
<keyword evidence="2" id="KW-0547">Nucleotide-binding</keyword>
<dbReference type="GO" id="GO:0036064">
    <property type="term" value="C:ciliary basal body"/>
    <property type="evidence" value="ECO:0007669"/>
    <property type="project" value="TreeGrafter"/>
</dbReference>
<dbReference type="OrthoDB" id="10416037at2759"/>
<dbReference type="GO" id="GO:0005524">
    <property type="term" value="F:ATP binding"/>
    <property type="evidence" value="ECO:0007669"/>
    <property type="project" value="UniProtKB-KW"/>
</dbReference>
<proteinExistence type="predicted"/>
<evidence type="ECO:0000256" key="2">
    <source>
        <dbReference type="ARBA" id="ARBA00022741"/>
    </source>
</evidence>
<keyword evidence="4" id="KW-0472">Membrane</keyword>
<evidence type="ECO:0000313" key="5">
    <source>
        <dbReference type="EMBL" id="CAE7249258.1"/>
    </source>
</evidence>
<protein>
    <submittedName>
        <fullName evidence="5">Uncharacterized protein</fullName>
    </submittedName>
</protein>
<dbReference type="GO" id="GO:0015631">
    <property type="term" value="F:tubulin binding"/>
    <property type="evidence" value="ECO:0007669"/>
    <property type="project" value="TreeGrafter"/>
</dbReference>